<protein>
    <recommendedName>
        <fullName evidence="3">J domain-containing protein</fullName>
    </recommendedName>
</protein>
<keyword evidence="2" id="KW-1133">Transmembrane helix</keyword>
<dbReference type="AlphaFoldDB" id="N9GE63"/>
<evidence type="ECO:0000259" key="3">
    <source>
        <dbReference type="PROSITE" id="PS50076"/>
    </source>
</evidence>
<name>N9GE63_ACIHA</name>
<accession>N9GE63</accession>
<dbReference type="RefSeq" id="WP_005084520.1">
    <property type="nucleotide sequence ID" value="NZ_ASYX01000010.1"/>
</dbReference>
<feature type="domain" description="J" evidence="3">
    <location>
        <begin position="6"/>
        <end position="71"/>
    </location>
</feature>
<dbReference type="CDD" id="cd06257">
    <property type="entry name" value="DnaJ"/>
    <property type="match status" value="1"/>
</dbReference>
<proteinExistence type="predicted"/>
<dbReference type="HOGENOM" id="CLU_695643_0_0_6"/>
<dbReference type="Gene3D" id="1.10.287.110">
    <property type="entry name" value="DnaJ domain"/>
    <property type="match status" value="1"/>
</dbReference>
<keyword evidence="2" id="KW-0812">Transmembrane</keyword>
<keyword evidence="2" id="KW-0472">Membrane</keyword>
<dbReference type="SMART" id="SM00271">
    <property type="entry name" value="DnaJ"/>
    <property type="match status" value="1"/>
</dbReference>
<evidence type="ECO:0000313" key="5">
    <source>
        <dbReference type="Proteomes" id="UP000017667"/>
    </source>
</evidence>
<sequence>MNKLHTYYDNLKVSRTAPLEVIRAAYKILAQKYHPDRNSNNPEAARIMKLINEAYEVLSNPIKRAEHDSWIEAQEEKIRKIQDRNSNKIKNEQNSVDSRSTLTGNKKEILKGFSWLFFITLMGIFVLFLLPEVFSKFSSENEHNYTQNYSSVDITEIDSEASESLIMTYQTSFDCTKAKSIPENLICYNANLAALDRELAEIFHKAREAAVNKKDFTQLVRNQWNDREKNCIDKACLEVWFANQKTILTRVAETGHVNVSSLGKKISPKPLPNTGIMGETNLYGVAPLQIKTPYDGMNYFVKIDNAYTNKNLATYFIQSGDDLNVELPLGSYVIKYAYGPKWYGIELLFGDKTEYAKVDKILAFDFDGYQYSGYTIELVKQENGNLQTTSISKNQF</sequence>
<evidence type="ECO:0000313" key="4">
    <source>
        <dbReference type="EMBL" id="ENW15399.1"/>
    </source>
</evidence>
<dbReference type="InterPro" id="IPR001623">
    <property type="entry name" value="DnaJ_domain"/>
</dbReference>
<dbReference type="EMBL" id="APQQ01000032">
    <property type="protein sequence ID" value="ENW15399.1"/>
    <property type="molecule type" value="Genomic_DNA"/>
</dbReference>
<reference evidence="4 5" key="1">
    <citation type="submission" date="2013-02" db="EMBL/GenBank/DDBJ databases">
        <title>The Genome Sequence of Acinetobacter haemolyticus CIP 64.3.</title>
        <authorList>
            <consortium name="The Broad Institute Genome Sequencing Platform"/>
            <consortium name="The Broad Institute Genome Sequencing Center for Infectious Disease"/>
            <person name="Cerqueira G."/>
            <person name="Feldgarden M."/>
            <person name="Courvalin P."/>
            <person name="Perichon B."/>
            <person name="Grillot-Courvalin C."/>
            <person name="Clermont D."/>
            <person name="Rocha E."/>
            <person name="Yoon E.-J."/>
            <person name="Nemec A."/>
            <person name="Walker B."/>
            <person name="Young S.K."/>
            <person name="Zeng Q."/>
            <person name="Gargeya S."/>
            <person name="Fitzgerald M."/>
            <person name="Haas B."/>
            <person name="Abouelleil A."/>
            <person name="Alvarado L."/>
            <person name="Arachchi H.M."/>
            <person name="Berlin A.M."/>
            <person name="Chapman S.B."/>
            <person name="Dewar J."/>
            <person name="Goldberg J."/>
            <person name="Griggs A."/>
            <person name="Gujja S."/>
            <person name="Hansen M."/>
            <person name="Howarth C."/>
            <person name="Imamovic A."/>
            <person name="Larimer J."/>
            <person name="McCowan C."/>
            <person name="Murphy C."/>
            <person name="Neiman D."/>
            <person name="Pearson M."/>
            <person name="Priest M."/>
            <person name="Roberts A."/>
            <person name="Saif S."/>
            <person name="Shea T."/>
            <person name="Sisk P."/>
            <person name="Sykes S."/>
            <person name="Wortman J."/>
            <person name="Nusbaum C."/>
            <person name="Birren B."/>
        </authorList>
    </citation>
    <scope>NUCLEOTIDE SEQUENCE [LARGE SCALE GENOMIC DNA]</scope>
    <source>
        <strain evidence="4 5">CIP 64.3</strain>
    </source>
</reference>
<evidence type="ECO:0000256" key="1">
    <source>
        <dbReference type="ARBA" id="ARBA00023186"/>
    </source>
</evidence>
<dbReference type="Pfam" id="PF00226">
    <property type="entry name" value="DnaJ"/>
    <property type="match status" value="1"/>
</dbReference>
<dbReference type="PANTHER" id="PTHR44145">
    <property type="entry name" value="DNAJ HOMOLOG SUBFAMILY A MEMBER 3, MITOCHONDRIAL"/>
    <property type="match status" value="1"/>
</dbReference>
<dbReference type="PRINTS" id="PR00625">
    <property type="entry name" value="JDOMAIN"/>
</dbReference>
<dbReference type="PANTHER" id="PTHR44145:SF3">
    <property type="entry name" value="DNAJ HOMOLOG SUBFAMILY A MEMBER 3, MITOCHONDRIAL"/>
    <property type="match status" value="1"/>
</dbReference>
<keyword evidence="1" id="KW-0143">Chaperone</keyword>
<dbReference type="Proteomes" id="UP000017667">
    <property type="component" value="Unassembled WGS sequence"/>
</dbReference>
<gene>
    <name evidence="4" type="ORF">F927_03132</name>
</gene>
<dbReference type="InterPro" id="IPR036869">
    <property type="entry name" value="J_dom_sf"/>
</dbReference>
<feature type="transmembrane region" description="Helical" evidence="2">
    <location>
        <begin position="109"/>
        <end position="130"/>
    </location>
</feature>
<organism evidence="4 5">
    <name type="scientific">Acinetobacter haemolyticus CIP 64.3 = MTCC 9819</name>
    <dbReference type="NCBI Taxonomy" id="1217659"/>
    <lineage>
        <taxon>Bacteria</taxon>
        <taxon>Pseudomonadati</taxon>
        <taxon>Pseudomonadota</taxon>
        <taxon>Gammaproteobacteria</taxon>
        <taxon>Moraxellales</taxon>
        <taxon>Moraxellaceae</taxon>
        <taxon>Acinetobacter</taxon>
    </lineage>
</organism>
<dbReference type="InterPro" id="IPR051938">
    <property type="entry name" value="Apopto_cytoskel_mod"/>
</dbReference>
<dbReference type="PROSITE" id="PS50076">
    <property type="entry name" value="DNAJ_2"/>
    <property type="match status" value="1"/>
</dbReference>
<dbReference type="PATRIC" id="fig|1217659.3.peg.3083"/>
<keyword evidence="5" id="KW-1185">Reference proteome</keyword>
<dbReference type="SUPFAM" id="SSF46565">
    <property type="entry name" value="Chaperone J-domain"/>
    <property type="match status" value="1"/>
</dbReference>
<comment type="caution">
    <text evidence="4">The sequence shown here is derived from an EMBL/GenBank/DDBJ whole genome shotgun (WGS) entry which is preliminary data.</text>
</comment>
<evidence type="ECO:0000256" key="2">
    <source>
        <dbReference type="SAM" id="Phobius"/>
    </source>
</evidence>